<evidence type="ECO:0000313" key="3">
    <source>
        <dbReference type="EMBL" id="GFP78656.1"/>
    </source>
</evidence>
<dbReference type="PANTHER" id="PTHR46508">
    <property type="entry name" value="PHD FINGER FAMILY PROTEIN"/>
    <property type="match status" value="1"/>
</dbReference>
<evidence type="ECO:0000256" key="1">
    <source>
        <dbReference type="SAM" id="Phobius"/>
    </source>
</evidence>
<organism evidence="3 4">
    <name type="scientific">Phtheirospermum japonicum</name>
    <dbReference type="NCBI Taxonomy" id="374723"/>
    <lineage>
        <taxon>Eukaryota</taxon>
        <taxon>Viridiplantae</taxon>
        <taxon>Streptophyta</taxon>
        <taxon>Embryophyta</taxon>
        <taxon>Tracheophyta</taxon>
        <taxon>Spermatophyta</taxon>
        <taxon>Magnoliopsida</taxon>
        <taxon>eudicotyledons</taxon>
        <taxon>Gunneridae</taxon>
        <taxon>Pentapetalae</taxon>
        <taxon>asterids</taxon>
        <taxon>lamiids</taxon>
        <taxon>Lamiales</taxon>
        <taxon>Orobanchaceae</taxon>
        <taxon>Orobanchaceae incertae sedis</taxon>
        <taxon>Phtheirospermum</taxon>
    </lineage>
</organism>
<reference evidence="3" key="1">
    <citation type="submission" date="2020-07" db="EMBL/GenBank/DDBJ databases">
        <title>Ethylene signaling mediates host invasion by parasitic plants.</title>
        <authorList>
            <person name="Yoshida S."/>
        </authorList>
    </citation>
    <scope>NUCLEOTIDE SEQUENCE</scope>
    <source>
        <strain evidence="3">Okayama</strain>
    </source>
</reference>
<keyword evidence="1" id="KW-0812">Transmembrane</keyword>
<dbReference type="OrthoDB" id="429143at2759"/>
<dbReference type="Proteomes" id="UP000653305">
    <property type="component" value="Unassembled WGS sequence"/>
</dbReference>
<protein>
    <recommendedName>
        <fullName evidence="2">Increased DNA methylation 1 C-terminal domain-containing protein</fullName>
    </recommendedName>
</protein>
<keyword evidence="4" id="KW-1185">Reference proteome</keyword>
<dbReference type="InterPro" id="IPR016181">
    <property type="entry name" value="Acyl_CoA_acyltransferase"/>
</dbReference>
<evidence type="ECO:0000259" key="2">
    <source>
        <dbReference type="Pfam" id="PF23209"/>
    </source>
</evidence>
<feature type="domain" description="Increased DNA methylation 1 C-terminal" evidence="2">
    <location>
        <begin position="108"/>
        <end position="159"/>
    </location>
</feature>
<sequence>MKKLSRSYPKEIGIARNVVAKFVTMQSMIKTLHNCMGLLNALSASINVYSGLKSRIGLRNLISDGFSWTLLRCIPGDQKVHSAQRVVALKAECNSKLAVAITIMEECFLPMVDMKTGIDMVPQLMYNWGSQFARLNYNGFYTVVLEKDDIVLSVASIRCNLSLSLSLACCILKLSIVGLIIAVAASFVVKAFKLSKIHGVAVAELPLVATCSKNRRQGLCRRLINSIEEMLKALKVEKLVISAIPTLVETWTVGFGFQTLDEDERRSLRICGGDHENLQYCSGGRTLGTPQYQPQKQPVFEKRDPKPSCRIDATRNIRSGSESVGPNEVLPNQLSKVDDDIVKETRFKDSESVSSGENKKPVGFLDELSEPYSLVQDCVGNLRNPVRTGFSAAG</sequence>
<dbReference type="PANTHER" id="PTHR46508:SF2">
    <property type="entry name" value="INCREASED DNA METHYLATION 1"/>
    <property type="match status" value="1"/>
</dbReference>
<dbReference type="InterPro" id="IPR056511">
    <property type="entry name" value="IDM1_C"/>
</dbReference>
<dbReference type="AlphaFoldDB" id="A0A830AXF4"/>
<dbReference type="Pfam" id="PF23209">
    <property type="entry name" value="IDM1_C"/>
    <property type="match status" value="2"/>
</dbReference>
<dbReference type="SUPFAM" id="SSF55729">
    <property type="entry name" value="Acyl-CoA N-acyltransferases (Nat)"/>
    <property type="match status" value="1"/>
</dbReference>
<feature type="domain" description="Increased DNA methylation 1 C-terminal" evidence="2">
    <location>
        <begin position="195"/>
        <end position="268"/>
    </location>
</feature>
<comment type="caution">
    <text evidence="3">The sequence shown here is derived from an EMBL/GenBank/DDBJ whole genome shotgun (WGS) entry which is preliminary data.</text>
</comment>
<name>A0A830AXF4_9LAMI</name>
<proteinExistence type="predicted"/>
<keyword evidence="1" id="KW-1133">Transmembrane helix</keyword>
<accession>A0A830AXF4</accession>
<gene>
    <name evidence="3" type="ORF">PHJA_000009200</name>
</gene>
<evidence type="ECO:0000313" key="4">
    <source>
        <dbReference type="Proteomes" id="UP000653305"/>
    </source>
</evidence>
<keyword evidence="1" id="KW-0472">Membrane</keyword>
<dbReference type="EMBL" id="BMAC01000001">
    <property type="protein sequence ID" value="GFP78656.1"/>
    <property type="molecule type" value="Genomic_DNA"/>
</dbReference>
<feature type="transmembrane region" description="Helical" evidence="1">
    <location>
        <begin position="165"/>
        <end position="189"/>
    </location>
</feature>